<evidence type="ECO:0000313" key="1">
    <source>
        <dbReference type="EMBL" id="CDR93835.1"/>
    </source>
</evidence>
<sequence length="631" mass="71316">MVLEPTGWYSYDEFAYVFSRLRHPEEYASIATKIAVWKSRAKVPAAVTATESLISAVVADHQCSLSESGLRSLYAMAVIRAVNLLLDHEQDREYARSLRVLAKECELPEYIITVRNECSHREIPDLNTLRLAAFDAINYVYNKYWSAQHKSIVFKLSNPEYDALCMSSLLIGCYSSALTKLPLDAADPCVLWAGYRGGGSEARLALCRRDHVFDSAVITARRLVTIATRRSYLSMWRRIHWKYKAVDHAHSWEARSLYQSVIVKTAGTARRLADGCAHQTFFVSAFVEFVFAHFEPDANSVFIVFMLEFLDHLPFNFAIELAAAALCIVFDLPDGLTDEQNRKQRPMYFDRIAQYSKFLSSTAATSVRSVQSGASRALEQESAEPGSARRRVNAWLISMLSWANMFEHKRYCHRLPMCIRTLACGVTADAQRLWVACGNGLARFAAATHALLPNVAVQLSYRGTLLPAGLRWNPQPWESDRLSHALGMLAWISGFLENGLIKKYVFSSLSTSEVQKRLKSLKGERKVHVTTVDRMLLPGTLWDPVRWRIQHTVRRLGESHACHSRVLSALDEASERCPVLLPSKISRRFQRSARRSTKPSAGNHHGIRALMQIYGQLAAPIKSLAHRERYS</sequence>
<keyword evidence="2" id="KW-1185">Reference proteome</keyword>
<dbReference type="OMA" id="FVECFFC"/>
<dbReference type="KEGG" id="bbig:BBBOND_0101640"/>
<dbReference type="GO" id="GO:0030687">
    <property type="term" value="C:preribosome, large subunit precursor"/>
    <property type="evidence" value="ECO:0007669"/>
    <property type="project" value="TreeGrafter"/>
</dbReference>
<dbReference type="GO" id="GO:0000470">
    <property type="term" value="P:maturation of LSU-rRNA"/>
    <property type="evidence" value="ECO:0007669"/>
    <property type="project" value="TreeGrafter"/>
</dbReference>
<dbReference type="STRING" id="5866.A0A061D803"/>
<dbReference type="OrthoDB" id="10263222at2759"/>
<dbReference type="RefSeq" id="XP_012766021.1">
    <property type="nucleotide sequence ID" value="XM_012910567.1"/>
</dbReference>
<dbReference type="AlphaFoldDB" id="A0A061D803"/>
<dbReference type="GO" id="GO:0000460">
    <property type="term" value="P:maturation of 5.8S rRNA"/>
    <property type="evidence" value="ECO:0007669"/>
    <property type="project" value="TreeGrafter"/>
</dbReference>
<dbReference type="Proteomes" id="UP000033188">
    <property type="component" value="Chromosome 1"/>
</dbReference>
<dbReference type="GO" id="GO:0090730">
    <property type="term" value="C:Las1 complex"/>
    <property type="evidence" value="ECO:0007669"/>
    <property type="project" value="InterPro"/>
</dbReference>
<organism evidence="1 2">
    <name type="scientific">Babesia bigemina</name>
    <dbReference type="NCBI Taxonomy" id="5866"/>
    <lineage>
        <taxon>Eukaryota</taxon>
        <taxon>Sar</taxon>
        <taxon>Alveolata</taxon>
        <taxon>Apicomplexa</taxon>
        <taxon>Aconoidasida</taxon>
        <taxon>Piroplasmida</taxon>
        <taxon>Babesiidae</taxon>
        <taxon>Babesia</taxon>
    </lineage>
</organism>
<dbReference type="GO" id="GO:0004519">
    <property type="term" value="F:endonuclease activity"/>
    <property type="evidence" value="ECO:0007669"/>
    <property type="project" value="InterPro"/>
</dbReference>
<dbReference type="InterPro" id="IPR007174">
    <property type="entry name" value="Las1"/>
</dbReference>
<proteinExistence type="predicted"/>
<dbReference type="VEuPathDB" id="PiroplasmaDB:BBBOND_0101640"/>
<accession>A0A061D803</accession>
<protein>
    <submittedName>
        <fullName evidence="1">Las1-like family protein, putative</fullName>
    </submittedName>
</protein>
<name>A0A061D803_BABBI</name>
<dbReference type="Pfam" id="PF04031">
    <property type="entry name" value="Las1"/>
    <property type="match status" value="1"/>
</dbReference>
<gene>
    <name evidence="1" type="ORF">BBBOND_0101640</name>
</gene>
<dbReference type="PANTHER" id="PTHR15002:SF0">
    <property type="entry name" value="RIBOSOMAL BIOGENESIS PROTEIN LAS1L"/>
    <property type="match status" value="1"/>
</dbReference>
<dbReference type="GeneID" id="24562376"/>
<evidence type="ECO:0000313" key="2">
    <source>
        <dbReference type="Proteomes" id="UP000033188"/>
    </source>
</evidence>
<dbReference type="PANTHER" id="PTHR15002">
    <property type="entry name" value="RIBOSOMAL BIOGENESIS PROTEIN LAS1L"/>
    <property type="match status" value="1"/>
</dbReference>
<dbReference type="EMBL" id="LK391707">
    <property type="protein sequence ID" value="CDR93835.1"/>
    <property type="molecule type" value="Genomic_DNA"/>
</dbReference>
<reference evidence="2" key="1">
    <citation type="journal article" date="2014" name="Nucleic Acids Res.">
        <title>The evolutionary dynamics of variant antigen genes in Babesia reveal a history of genomic innovation underlying host-parasite interaction.</title>
        <authorList>
            <person name="Jackson A.P."/>
            <person name="Otto T.D."/>
            <person name="Darby A."/>
            <person name="Ramaprasad A."/>
            <person name="Xia D."/>
            <person name="Echaide I.E."/>
            <person name="Farber M."/>
            <person name="Gahlot S."/>
            <person name="Gamble J."/>
            <person name="Gupta D."/>
            <person name="Gupta Y."/>
            <person name="Jackson L."/>
            <person name="Malandrin L."/>
            <person name="Malas T.B."/>
            <person name="Moussa E."/>
            <person name="Nair M."/>
            <person name="Reid A.J."/>
            <person name="Sanders M."/>
            <person name="Sharma J."/>
            <person name="Tracey A."/>
            <person name="Quail M.A."/>
            <person name="Weir W."/>
            <person name="Wastling J.M."/>
            <person name="Hall N."/>
            <person name="Willadsen P."/>
            <person name="Lingelbach K."/>
            <person name="Shiels B."/>
            <person name="Tait A."/>
            <person name="Berriman M."/>
            <person name="Allred D.R."/>
            <person name="Pain A."/>
        </authorList>
    </citation>
    <scope>NUCLEOTIDE SEQUENCE [LARGE SCALE GENOMIC DNA]</scope>
    <source>
        <strain evidence="2">Bond</strain>
    </source>
</reference>